<dbReference type="EMBL" id="JAINUF010000016">
    <property type="protein sequence ID" value="KAJ8340012.1"/>
    <property type="molecule type" value="Genomic_DNA"/>
</dbReference>
<evidence type="ECO:0000313" key="2">
    <source>
        <dbReference type="Proteomes" id="UP001152622"/>
    </source>
</evidence>
<reference evidence="1" key="1">
    <citation type="journal article" date="2023" name="Science">
        <title>Genome structures resolve the early diversification of teleost fishes.</title>
        <authorList>
            <person name="Parey E."/>
            <person name="Louis A."/>
            <person name="Montfort J."/>
            <person name="Bouchez O."/>
            <person name="Roques C."/>
            <person name="Iampietro C."/>
            <person name="Lluch J."/>
            <person name="Castinel A."/>
            <person name="Donnadieu C."/>
            <person name="Desvignes T."/>
            <person name="Floi Bucao C."/>
            <person name="Jouanno E."/>
            <person name="Wen M."/>
            <person name="Mejri S."/>
            <person name="Dirks R."/>
            <person name="Jansen H."/>
            <person name="Henkel C."/>
            <person name="Chen W.J."/>
            <person name="Zahm M."/>
            <person name="Cabau C."/>
            <person name="Klopp C."/>
            <person name="Thompson A.W."/>
            <person name="Robinson-Rechavi M."/>
            <person name="Braasch I."/>
            <person name="Lecointre G."/>
            <person name="Bobe J."/>
            <person name="Postlethwait J.H."/>
            <person name="Berthelot C."/>
            <person name="Roest Crollius H."/>
            <person name="Guiguen Y."/>
        </authorList>
    </citation>
    <scope>NUCLEOTIDE SEQUENCE</scope>
    <source>
        <strain evidence="1">WJC10195</strain>
    </source>
</reference>
<sequence length="80" mass="8808">MSLFSFHLNVLEATLWPRGSWEGVGIHRTRFSPALKAGDKLAVRRRGTGLYVTARATLPYAARGPASQVSLIIFHTAKTK</sequence>
<protein>
    <submittedName>
        <fullName evidence="1">Uncharacterized protein</fullName>
    </submittedName>
</protein>
<proteinExistence type="predicted"/>
<comment type="caution">
    <text evidence="1">The sequence shown here is derived from an EMBL/GenBank/DDBJ whole genome shotgun (WGS) entry which is preliminary data.</text>
</comment>
<keyword evidence="2" id="KW-1185">Reference proteome</keyword>
<dbReference type="Proteomes" id="UP001152622">
    <property type="component" value="Chromosome 16"/>
</dbReference>
<accession>A0A9Q1EJN3</accession>
<gene>
    <name evidence="1" type="ORF">SKAU_G00346450</name>
</gene>
<organism evidence="1 2">
    <name type="scientific">Synaphobranchus kaupii</name>
    <name type="common">Kaup's arrowtooth eel</name>
    <dbReference type="NCBI Taxonomy" id="118154"/>
    <lineage>
        <taxon>Eukaryota</taxon>
        <taxon>Metazoa</taxon>
        <taxon>Chordata</taxon>
        <taxon>Craniata</taxon>
        <taxon>Vertebrata</taxon>
        <taxon>Euteleostomi</taxon>
        <taxon>Actinopterygii</taxon>
        <taxon>Neopterygii</taxon>
        <taxon>Teleostei</taxon>
        <taxon>Anguilliformes</taxon>
        <taxon>Synaphobranchidae</taxon>
        <taxon>Synaphobranchus</taxon>
    </lineage>
</organism>
<evidence type="ECO:0000313" key="1">
    <source>
        <dbReference type="EMBL" id="KAJ8340012.1"/>
    </source>
</evidence>
<name>A0A9Q1EJN3_SYNKA</name>
<dbReference type="AlphaFoldDB" id="A0A9Q1EJN3"/>